<proteinExistence type="predicted"/>
<evidence type="ECO:0000313" key="1">
    <source>
        <dbReference type="EMBL" id="CAB4192276.1"/>
    </source>
</evidence>
<protein>
    <submittedName>
        <fullName evidence="1">Uncharacterized protein</fullName>
    </submittedName>
</protein>
<sequence>MPKNKIDDLRNHLFAALEGLRDEDKPLDLDRAKAIADVARVIVDSAKVEVHFLQVTGALRSTDFLPDGDVVTGGALPPRQRPQ</sequence>
<reference evidence="1" key="1">
    <citation type="submission" date="2020-05" db="EMBL/GenBank/DDBJ databases">
        <authorList>
            <person name="Chiriac C."/>
            <person name="Salcher M."/>
            <person name="Ghai R."/>
            <person name="Kavagutti S V."/>
        </authorList>
    </citation>
    <scope>NUCLEOTIDE SEQUENCE</scope>
</reference>
<dbReference type="EMBL" id="LR797190">
    <property type="protein sequence ID" value="CAB4192276.1"/>
    <property type="molecule type" value="Genomic_DNA"/>
</dbReference>
<accession>A0A6J5RCT1</accession>
<organism evidence="1">
    <name type="scientific">uncultured Caudovirales phage</name>
    <dbReference type="NCBI Taxonomy" id="2100421"/>
    <lineage>
        <taxon>Viruses</taxon>
        <taxon>Duplodnaviria</taxon>
        <taxon>Heunggongvirae</taxon>
        <taxon>Uroviricota</taxon>
        <taxon>Caudoviricetes</taxon>
        <taxon>Peduoviridae</taxon>
        <taxon>Maltschvirus</taxon>
        <taxon>Maltschvirus maltsch</taxon>
    </lineage>
</organism>
<name>A0A6J5RCT1_9CAUD</name>
<gene>
    <name evidence="1" type="ORF">UFOVP1236_22</name>
</gene>